<evidence type="ECO:0000313" key="2">
    <source>
        <dbReference type="EMBL" id="MEK0082369.1"/>
    </source>
</evidence>
<accession>A0ABU8XN74</accession>
<sequence length="299" mass="32298">MAARRRPEPEQEPALVAGIALTHPDRVLFPEQGITKRELARYHETVADWILPELAGRPLSLVRCPQGRRKACFFQRHPGATVPDRVETVAIPGEPEPYLAVRDLPGLIALVQIGVLELHPWPARAATPEHPDRLILDLDPGEGAPFEGVVAAARIAREMLTGLGLASFVKTTGGRGLHVVVPLASAHGWAAHQAAAKTLAERLAATAPDRLTTAIRKAERRGRIFVDWLRNARGASAVAPYSPRARTGAPVAMPLAWDELGPGLDPATFTVRTVPGLLRNRPDPWAGIASLRQALPEDL</sequence>
<name>A0ABU8XN74_9PROT</name>
<dbReference type="Proteomes" id="UP001375743">
    <property type="component" value="Unassembled WGS sequence"/>
</dbReference>
<dbReference type="PANTHER" id="PTHR42705:SF2">
    <property type="entry name" value="BIFUNCTIONAL NON-HOMOLOGOUS END JOINING PROTEIN LIGD"/>
    <property type="match status" value="1"/>
</dbReference>
<dbReference type="InterPro" id="IPR033651">
    <property type="entry name" value="PaeLigD_Pol-like"/>
</dbReference>
<dbReference type="NCBIfam" id="TIGR02778">
    <property type="entry name" value="ligD_pol"/>
    <property type="match status" value="1"/>
</dbReference>
<dbReference type="EMBL" id="JBBLZC010000003">
    <property type="protein sequence ID" value="MEK0082369.1"/>
    <property type="molecule type" value="Genomic_DNA"/>
</dbReference>
<dbReference type="InterPro" id="IPR014145">
    <property type="entry name" value="LigD_pol_dom"/>
</dbReference>
<gene>
    <name evidence="2" type="primary">ligD</name>
    <name evidence="2" type="ORF">U1T56_04355</name>
</gene>
<comment type="caution">
    <text evidence="2">The sequence shown here is derived from an EMBL/GenBank/DDBJ whole genome shotgun (WGS) entry which is preliminary data.</text>
</comment>
<keyword evidence="3" id="KW-1185">Reference proteome</keyword>
<keyword evidence="2" id="KW-0436">Ligase</keyword>
<dbReference type="InterPro" id="IPR052171">
    <property type="entry name" value="NHEJ_LigD"/>
</dbReference>
<proteinExistence type="predicted"/>
<dbReference type="EC" id="6.5.1.1" evidence="2"/>
<dbReference type="CDD" id="cd04862">
    <property type="entry name" value="PaeLigD_Pol_like"/>
    <property type="match status" value="1"/>
</dbReference>
<dbReference type="RefSeq" id="WP_418158221.1">
    <property type="nucleotide sequence ID" value="NZ_JBBLZC010000003.1"/>
</dbReference>
<dbReference type="PANTHER" id="PTHR42705">
    <property type="entry name" value="BIFUNCTIONAL NON-HOMOLOGOUS END JOINING PROTEIN LIGD"/>
    <property type="match status" value="1"/>
</dbReference>
<evidence type="ECO:0000259" key="1">
    <source>
        <dbReference type="Pfam" id="PF21686"/>
    </source>
</evidence>
<reference evidence="2 3" key="1">
    <citation type="submission" date="2024-01" db="EMBL/GenBank/DDBJ databases">
        <title>Multi-omics insights into the function and evolution of sodium benzoate biodegradation pathways in Benzoatithermus flavus gen. nov., sp. nov. from hot spring.</title>
        <authorList>
            <person name="Hu C.-J."/>
            <person name="Li W.-J."/>
        </authorList>
    </citation>
    <scope>NUCLEOTIDE SEQUENCE [LARGE SCALE GENOMIC DNA]</scope>
    <source>
        <strain evidence="2 3">SYSU G07066</strain>
    </source>
</reference>
<protein>
    <submittedName>
        <fullName evidence="2">Non-homologous end-joining DNA ligase</fullName>
        <ecNumber evidence="2">6.5.1.1</ecNumber>
    </submittedName>
</protein>
<dbReference type="GO" id="GO:0003910">
    <property type="term" value="F:DNA ligase (ATP) activity"/>
    <property type="evidence" value="ECO:0007669"/>
    <property type="project" value="UniProtKB-EC"/>
</dbReference>
<dbReference type="Gene3D" id="3.90.920.10">
    <property type="entry name" value="DNA primase, PRIM domain"/>
    <property type="match status" value="1"/>
</dbReference>
<feature type="domain" description="DNA ligase D polymerase" evidence="1">
    <location>
        <begin position="35"/>
        <end position="285"/>
    </location>
</feature>
<evidence type="ECO:0000313" key="3">
    <source>
        <dbReference type="Proteomes" id="UP001375743"/>
    </source>
</evidence>
<dbReference type="Pfam" id="PF21686">
    <property type="entry name" value="LigD_Prim-Pol"/>
    <property type="match status" value="1"/>
</dbReference>
<organism evidence="2 3">
    <name type="scientific">Benzoatithermus flavus</name>
    <dbReference type="NCBI Taxonomy" id="3108223"/>
    <lineage>
        <taxon>Bacteria</taxon>
        <taxon>Pseudomonadati</taxon>
        <taxon>Pseudomonadota</taxon>
        <taxon>Alphaproteobacteria</taxon>
        <taxon>Geminicoccales</taxon>
        <taxon>Geminicoccaceae</taxon>
        <taxon>Benzoatithermus</taxon>
    </lineage>
</organism>